<dbReference type="PROSITE" id="PS00093">
    <property type="entry name" value="N4_MTASE"/>
    <property type="match status" value="1"/>
</dbReference>
<dbReference type="SUPFAM" id="SSF53335">
    <property type="entry name" value="S-adenosyl-L-methionine-dependent methyltransferases"/>
    <property type="match status" value="3"/>
</dbReference>
<proteinExistence type="inferred from homology"/>
<sequence>MNFDFTNSNTAYSTHCFHTYPAKMIPQIASALLDEYGKNALSLFDPYCGTGTTLVEAATRGIKSYGFDLNPLARLIANVKTTQIEIQTLDLHLKDFYDYLFAFRFGYRNNRHSIIVPEFQNIDFWFSRAVKHDLSIISEYINHIENVQVKNFFKVALSQTIRECSWTRKNEFKLYKMSAERIKIFKPDSLSICEKILGRNRNGLSDFMESRANFAEPLITGDNSIFKIPKKIIPEGSVDIVLTSPPYGDSSTTVAYGQFSALANQWLGLRDHGRSLDNELMGGIKSKVISKFKSPILNEHINDINKIDQKRVLDVVSFYNDYSNSIKNVSKTVKLGGFACYVVSNRNVRGVTLQTDTITKDFFENVGFKHVTTYNRQISSKRMPRQNSANGTKGEKNPLMNTESIVIMQKVC</sequence>
<evidence type="ECO:0000313" key="9">
    <source>
        <dbReference type="EMBL" id="ACT92184.1"/>
    </source>
</evidence>
<dbReference type="EC" id="2.1.1.113" evidence="2"/>
<evidence type="ECO:0000256" key="5">
    <source>
        <dbReference type="ARBA" id="ARBA00022691"/>
    </source>
</evidence>
<evidence type="ECO:0000256" key="2">
    <source>
        <dbReference type="ARBA" id="ARBA00012185"/>
    </source>
</evidence>
<comment type="catalytic activity">
    <reaction evidence="7">
        <text>a 2'-deoxycytidine in DNA + S-adenosyl-L-methionine = an N(4)-methyl-2'-deoxycytidine in DNA + S-adenosyl-L-homocysteine + H(+)</text>
        <dbReference type="Rhea" id="RHEA:16857"/>
        <dbReference type="Rhea" id="RHEA-COMP:11369"/>
        <dbReference type="Rhea" id="RHEA-COMP:13674"/>
        <dbReference type="ChEBI" id="CHEBI:15378"/>
        <dbReference type="ChEBI" id="CHEBI:57856"/>
        <dbReference type="ChEBI" id="CHEBI:59789"/>
        <dbReference type="ChEBI" id="CHEBI:85452"/>
        <dbReference type="ChEBI" id="CHEBI:137933"/>
        <dbReference type="EC" id="2.1.1.113"/>
    </reaction>
</comment>
<dbReference type="GO" id="GO:0015667">
    <property type="term" value="F:site-specific DNA-methyltransferase (cytosine-N4-specific) activity"/>
    <property type="evidence" value="ECO:0007669"/>
    <property type="project" value="UniProtKB-EC"/>
</dbReference>
<dbReference type="REBASE" id="21715">
    <property type="entry name" value="M.DfeORF931P"/>
</dbReference>
<dbReference type="Pfam" id="PF01170">
    <property type="entry name" value="UPF0020"/>
    <property type="match status" value="1"/>
</dbReference>
<dbReference type="HOGENOM" id="CLU_027633_1_0_10"/>
<protein>
    <recommendedName>
        <fullName evidence="2">site-specific DNA-methyltransferase (cytosine-N(4)-specific)</fullName>
        <ecNumber evidence="2">2.1.1.113</ecNumber>
    </recommendedName>
</protein>
<dbReference type="Gene3D" id="3.40.50.150">
    <property type="entry name" value="Vaccinia Virus protein VP39"/>
    <property type="match status" value="2"/>
</dbReference>
<dbReference type="GO" id="GO:0003677">
    <property type="term" value="F:DNA binding"/>
    <property type="evidence" value="ECO:0007669"/>
    <property type="project" value="InterPro"/>
</dbReference>
<dbReference type="GO" id="GO:0009307">
    <property type="term" value="P:DNA restriction-modification system"/>
    <property type="evidence" value="ECO:0007669"/>
    <property type="project" value="UniProtKB-KW"/>
</dbReference>
<evidence type="ECO:0000313" key="10">
    <source>
        <dbReference type="Proteomes" id="UP000002011"/>
    </source>
</evidence>
<dbReference type="KEGG" id="dfe:Dfer_0931"/>
<name>C6W380_DYAFD</name>
<keyword evidence="5" id="KW-0949">S-adenosyl-L-methionine</keyword>
<gene>
    <name evidence="9" type="ordered locus">Dfer_0931</name>
</gene>
<feature type="domain" description="Ribosomal RNA large subunit methyltransferase K/L-like methyltransferase" evidence="8">
    <location>
        <begin position="19"/>
        <end position="65"/>
    </location>
</feature>
<comment type="similarity">
    <text evidence="1">Belongs to the N(4)/N(6)-methyltransferase family. N(4) subfamily.</text>
</comment>
<keyword evidence="6" id="KW-0680">Restriction system</keyword>
<dbReference type="EMBL" id="CP001619">
    <property type="protein sequence ID" value="ACT92184.1"/>
    <property type="molecule type" value="Genomic_DNA"/>
</dbReference>
<evidence type="ECO:0000256" key="6">
    <source>
        <dbReference type="ARBA" id="ARBA00022747"/>
    </source>
</evidence>
<evidence type="ECO:0000256" key="3">
    <source>
        <dbReference type="ARBA" id="ARBA00022603"/>
    </source>
</evidence>
<dbReference type="GO" id="GO:0032259">
    <property type="term" value="P:methylation"/>
    <property type="evidence" value="ECO:0007669"/>
    <property type="project" value="UniProtKB-KW"/>
</dbReference>
<organism evidence="9 10">
    <name type="scientific">Dyadobacter fermentans (strain ATCC 700827 / DSM 18053 / CIP 107007 / KCTC 52180 / NS114)</name>
    <dbReference type="NCBI Taxonomy" id="471854"/>
    <lineage>
        <taxon>Bacteria</taxon>
        <taxon>Pseudomonadati</taxon>
        <taxon>Bacteroidota</taxon>
        <taxon>Cytophagia</taxon>
        <taxon>Cytophagales</taxon>
        <taxon>Spirosomataceae</taxon>
        <taxon>Dyadobacter</taxon>
    </lineage>
</organism>
<evidence type="ECO:0000256" key="7">
    <source>
        <dbReference type="ARBA" id="ARBA00049120"/>
    </source>
</evidence>
<accession>C6W380</accession>
<keyword evidence="4" id="KW-0808">Transferase</keyword>
<keyword evidence="3 9" id="KW-0489">Methyltransferase</keyword>
<evidence type="ECO:0000256" key="1">
    <source>
        <dbReference type="ARBA" id="ARBA00010203"/>
    </source>
</evidence>
<dbReference type="STRING" id="471854.Dfer_0931"/>
<evidence type="ECO:0000256" key="4">
    <source>
        <dbReference type="ARBA" id="ARBA00022679"/>
    </source>
</evidence>
<dbReference type="InterPro" id="IPR017985">
    <property type="entry name" value="MeTrfase_CN4_CS"/>
</dbReference>
<dbReference type="InterPro" id="IPR000241">
    <property type="entry name" value="RlmKL-like_Mtase"/>
</dbReference>
<dbReference type="AlphaFoldDB" id="C6W380"/>
<dbReference type="eggNOG" id="COG0863">
    <property type="taxonomic scope" value="Bacteria"/>
</dbReference>
<dbReference type="InterPro" id="IPR029063">
    <property type="entry name" value="SAM-dependent_MTases_sf"/>
</dbReference>
<dbReference type="OrthoDB" id="9800801at2"/>
<dbReference type="Proteomes" id="UP000002011">
    <property type="component" value="Chromosome"/>
</dbReference>
<evidence type="ECO:0000259" key="8">
    <source>
        <dbReference type="Pfam" id="PF01170"/>
    </source>
</evidence>
<reference evidence="9 10" key="1">
    <citation type="journal article" date="2009" name="Stand. Genomic Sci.">
        <title>Complete genome sequence of Dyadobacter fermentans type strain (NS114).</title>
        <authorList>
            <person name="Lang E."/>
            <person name="Lapidus A."/>
            <person name="Chertkov O."/>
            <person name="Brettin T."/>
            <person name="Detter J.C."/>
            <person name="Han C."/>
            <person name="Copeland A."/>
            <person name="Glavina Del Rio T."/>
            <person name="Nolan M."/>
            <person name="Chen F."/>
            <person name="Lucas S."/>
            <person name="Tice H."/>
            <person name="Cheng J.F."/>
            <person name="Land M."/>
            <person name="Hauser L."/>
            <person name="Chang Y.J."/>
            <person name="Jeffries C.D."/>
            <person name="Kopitz M."/>
            <person name="Bruce D."/>
            <person name="Goodwin L."/>
            <person name="Pitluck S."/>
            <person name="Ovchinnikova G."/>
            <person name="Pati A."/>
            <person name="Ivanova N."/>
            <person name="Mavrommatis K."/>
            <person name="Chen A."/>
            <person name="Palaniappan K."/>
            <person name="Chain P."/>
            <person name="Bristow J."/>
            <person name="Eisen J.A."/>
            <person name="Markowitz V."/>
            <person name="Hugenholtz P."/>
            <person name="Goker M."/>
            <person name="Rohde M."/>
            <person name="Kyrpides N.C."/>
            <person name="Klenk H.P."/>
        </authorList>
    </citation>
    <scope>NUCLEOTIDE SEQUENCE [LARGE SCALE GENOMIC DNA]</scope>
    <source>
        <strain evidence="10">ATCC 700827 / DSM 18053 / CIP 107007 / KCTC 52180 / NS114</strain>
    </source>
</reference>
<keyword evidence="10" id="KW-1185">Reference proteome</keyword>